<feature type="coiled-coil region" evidence="1">
    <location>
        <begin position="431"/>
        <end position="458"/>
    </location>
</feature>
<comment type="caution">
    <text evidence="4">The sequence shown here is derived from an EMBL/GenBank/DDBJ whole genome shotgun (WGS) entry which is preliminary data.</text>
</comment>
<accession>A0AA88QXD5</accession>
<feature type="compositionally biased region" description="Basic residues" evidence="2">
    <location>
        <begin position="15"/>
        <end position="26"/>
    </location>
</feature>
<evidence type="ECO:0000313" key="5">
    <source>
        <dbReference type="Proteomes" id="UP001187471"/>
    </source>
</evidence>
<dbReference type="InterPro" id="IPR029523">
    <property type="entry name" value="INO80B/Ies2"/>
</dbReference>
<dbReference type="InterPro" id="IPR007529">
    <property type="entry name" value="Znf_HIT"/>
</dbReference>
<protein>
    <recommendedName>
        <fullName evidence="3">INO80 complex subunit B-like conserved region domain-containing protein</fullName>
    </recommendedName>
</protein>
<reference evidence="4" key="1">
    <citation type="submission" date="2022-12" db="EMBL/GenBank/DDBJ databases">
        <title>Draft genome assemblies for two species of Escallonia (Escalloniales).</title>
        <authorList>
            <person name="Chanderbali A."/>
            <person name="Dervinis C."/>
            <person name="Anghel I."/>
            <person name="Soltis D."/>
            <person name="Soltis P."/>
            <person name="Zapata F."/>
        </authorList>
    </citation>
    <scope>NUCLEOTIDE SEQUENCE</scope>
    <source>
        <strain evidence="4">UCBG92.1500</strain>
        <tissue evidence="4">Leaf</tissue>
    </source>
</reference>
<evidence type="ECO:0000256" key="2">
    <source>
        <dbReference type="SAM" id="MobiDB-lite"/>
    </source>
</evidence>
<dbReference type="AlphaFoldDB" id="A0AA88QXD5"/>
<organism evidence="4 5">
    <name type="scientific">Escallonia rubra</name>
    <dbReference type="NCBI Taxonomy" id="112253"/>
    <lineage>
        <taxon>Eukaryota</taxon>
        <taxon>Viridiplantae</taxon>
        <taxon>Streptophyta</taxon>
        <taxon>Embryophyta</taxon>
        <taxon>Tracheophyta</taxon>
        <taxon>Spermatophyta</taxon>
        <taxon>Magnoliopsida</taxon>
        <taxon>eudicotyledons</taxon>
        <taxon>Gunneridae</taxon>
        <taxon>Pentapetalae</taxon>
        <taxon>asterids</taxon>
        <taxon>campanulids</taxon>
        <taxon>Escalloniales</taxon>
        <taxon>Escalloniaceae</taxon>
        <taxon>Escallonia</taxon>
    </lineage>
</organism>
<dbReference type="PANTHER" id="PTHR21561:SF14">
    <property type="entry name" value="HIT ZINC FINGER AND PAPA-1-LIKE DOMAIN-CONTAINING PROTEIN"/>
    <property type="match status" value="1"/>
</dbReference>
<feature type="compositionally biased region" description="Low complexity" evidence="2">
    <location>
        <begin position="200"/>
        <end position="216"/>
    </location>
</feature>
<feature type="compositionally biased region" description="Polar residues" evidence="2">
    <location>
        <begin position="388"/>
        <end position="407"/>
    </location>
</feature>
<feature type="compositionally biased region" description="Basic and acidic residues" evidence="2">
    <location>
        <begin position="250"/>
        <end position="259"/>
    </location>
</feature>
<feature type="compositionally biased region" description="Basic and acidic residues" evidence="2">
    <location>
        <begin position="228"/>
        <end position="237"/>
    </location>
</feature>
<gene>
    <name evidence="4" type="ORF">RJ640_013774</name>
</gene>
<evidence type="ECO:0000256" key="1">
    <source>
        <dbReference type="SAM" id="Coils"/>
    </source>
</evidence>
<dbReference type="GO" id="GO:0006338">
    <property type="term" value="P:chromatin remodeling"/>
    <property type="evidence" value="ECO:0007669"/>
    <property type="project" value="InterPro"/>
</dbReference>
<dbReference type="EMBL" id="JAVXUO010002268">
    <property type="protein sequence ID" value="KAK2974918.1"/>
    <property type="molecule type" value="Genomic_DNA"/>
</dbReference>
<name>A0AA88QXD5_9ASTE</name>
<dbReference type="SMART" id="SM01406">
    <property type="entry name" value="PAPA-1"/>
    <property type="match status" value="1"/>
</dbReference>
<keyword evidence="5" id="KW-1185">Reference proteome</keyword>
<feature type="compositionally biased region" description="Basic and acidic residues" evidence="2">
    <location>
        <begin position="468"/>
        <end position="482"/>
    </location>
</feature>
<dbReference type="GO" id="GO:0031011">
    <property type="term" value="C:Ino80 complex"/>
    <property type="evidence" value="ECO:0007669"/>
    <property type="project" value="InterPro"/>
</dbReference>
<feature type="compositionally biased region" description="Acidic residues" evidence="2">
    <location>
        <begin position="350"/>
        <end position="361"/>
    </location>
</feature>
<sequence>MESFGGFAFSGMSRTARKKRSNMSRRPRNDSESFPDNGDASELSSKHSSYTLSKASSNETTGHGIISQGKQLNLNQCSSRVSYTNFGEAETILKTSDGDGRFGEIRVKGINELKDGDMDFKRTSGGVLVSVDRKSTSKMKESFELQSRNKDPQISGRVSASHSSGQSDGNGSGNKFRKVKLKVGGITRTIHAKSTSDNASTVESSKSSHSSDAPRSQQRLILQDNLDEDHSPSEKHSVGNINFRSGKLPKQSDKHETVRKSKRVPKRRFLDGALSDGDEEIRYLEKLKTSKLAANHITDRRDEYEVGIKKQLKISITASRQTDSWGKVEAGEFGSGKESKKHRSGRMYEDTDYLEEEELVSDSEPGSKRKKQKKEFVDSLEDSKGEMTVTTRQRALNTGKDVSSSGASLIEFPDGLPPAPPRKQKDKLSEVEQQLKKAEAAQRRRMQVEAAARESEAEAIRKILGQDSSRKKREEKMKKQQEVRAQVRSANSITLGSNTVRWVMGPAGTVVTFAADMNLPPIFEPKPCSYPPPREKCAVPSCTNAYKYRDSKLKLPLCSLQCYKAIHENIQPLPAC</sequence>
<feature type="region of interest" description="Disordered" evidence="2">
    <location>
        <begin position="320"/>
        <end position="427"/>
    </location>
</feature>
<feature type="compositionally biased region" description="Basic and acidic residues" evidence="2">
    <location>
        <begin position="131"/>
        <end position="151"/>
    </location>
</feature>
<feature type="region of interest" description="Disordered" evidence="2">
    <location>
        <begin position="1"/>
        <end position="71"/>
    </location>
</feature>
<dbReference type="Pfam" id="PF04438">
    <property type="entry name" value="zf-HIT"/>
    <property type="match status" value="1"/>
</dbReference>
<evidence type="ECO:0000259" key="3">
    <source>
        <dbReference type="SMART" id="SM01406"/>
    </source>
</evidence>
<feature type="region of interest" description="Disordered" evidence="2">
    <location>
        <begin position="131"/>
        <end position="269"/>
    </location>
</feature>
<feature type="compositionally biased region" description="Polar residues" evidence="2">
    <location>
        <begin position="42"/>
        <end position="61"/>
    </location>
</feature>
<dbReference type="Proteomes" id="UP001187471">
    <property type="component" value="Unassembled WGS sequence"/>
</dbReference>
<feature type="domain" description="INO80 complex subunit B-like conserved region" evidence="3">
    <location>
        <begin position="432"/>
        <end position="517"/>
    </location>
</feature>
<dbReference type="Pfam" id="PF04795">
    <property type="entry name" value="PAPA-1"/>
    <property type="match status" value="1"/>
</dbReference>
<dbReference type="InterPro" id="IPR006880">
    <property type="entry name" value="INO80B_C"/>
</dbReference>
<dbReference type="CDD" id="cd23021">
    <property type="entry name" value="zf-HIT_IN80B"/>
    <property type="match status" value="1"/>
</dbReference>
<feature type="region of interest" description="Disordered" evidence="2">
    <location>
        <begin position="462"/>
        <end position="484"/>
    </location>
</feature>
<evidence type="ECO:0000313" key="4">
    <source>
        <dbReference type="EMBL" id="KAK2974918.1"/>
    </source>
</evidence>
<proteinExistence type="predicted"/>
<dbReference type="PANTHER" id="PTHR21561">
    <property type="entry name" value="INO80 COMPLEX SUBUNIT B"/>
    <property type="match status" value="1"/>
</dbReference>
<keyword evidence="1" id="KW-0175">Coiled coil</keyword>
<feature type="compositionally biased region" description="Basic and acidic residues" evidence="2">
    <location>
        <begin position="374"/>
        <end position="385"/>
    </location>
</feature>